<dbReference type="PANTHER" id="PTHR33050">
    <property type="entry name" value="REVERSE TRANSCRIPTASE DOMAIN-CONTAINING PROTEIN"/>
    <property type="match status" value="1"/>
</dbReference>
<dbReference type="OrthoDB" id="2678913at2759"/>
<feature type="region of interest" description="Disordered" evidence="1">
    <location>
        <begin position="1"/>
        <end position="35"/>
    </location>
</feature>
<name>A0A286UEB8_9AGAM</name>
<keyword evidence="2" id="KW-0808">Transferase</keyword>
<evidence type="ECO:0000256" key="1">
    <source>
        <dbReference type="SAM" id="MobiDB-lite"/>
    </source>
</evidence>
<keyword evidence="2" id="KW-0695">RNA-directed DNA polymerase</keyword>
<dbReference type="EMBL" id="NBII01000006">
    <property type="protein sequence ID" value="PAV17898.1"/>
    <property type="molecule type" value="Genomic_DNA"/>
</dbReference>
<dbReference type="Proteomes" id="UP000217199">
    <property type="component" value="Unassembled WGS sequence"/>
</dbReference>
<dbReference type="PANTHER" id="PTHR33050:SF7">
    <property type="entry name" value="RIBONUCLEASE H"/>
    <property type="match status" value="1"/>
</dbReference>
<feature type="compositionally biased region" description="Polar residues" evidence="1">
    <location>
        <begin position="85"/>
        <end position="95"/>
    </location>
</feature>
<feature type="compositionally biased region" description="Pro residues" evidence="1">
    <location>
        <begin position="66"/>
        <end position="77"/>
    </location>
</feature>
<protein>
    <submittedName>
        <fullName evidence="2">Reverse transcriptase ribonuclease H</fullName>
    </submittedName>
</protein>
<feature type="region of interest" description="Disordered" evidence="1">
    <location>
        <begin position="166"/>
        <end position="185"/>
    </location>
</feature>
<organism evidence="2 3">
    <name type="scientific">Pyrrhoderma noxium</name>
    <dbReference type="NCBI Taxonomy" id="2282107"/>
    <lineage>
        <taxon>Eukaryota</taxon>
        <taxon>Fungi</taxon>
        <taxon>Dikarya</taxon>
        <taxon>Basidiomycota</taxon>
        <taxon>Agaricomycotina</taxon>
        <taxon>Agaricomycetes</taxon>
        <taxon>Hymenochaetales</taxon>
        <taxon>Hymenochaetaceae</taxon>
        <taxon>Pyrrhoderma</taxon>
    </lineage>
</organism>
<comment type="caution">
    <text evidence="2">The sequence shown here is derived from an EMBL/GenBank/DDBJ whole genome shotgun (WGS) entry which is preliminary data.</text>
</comment>
<feature type="region of interest" description="Disordered" evidence="1">
    <location>
        <begin position="62"/>
        <end position="95"/>
    </location>
</feature>
<dbReference type="InterPro" id="IPR043502">
    <property type="entry name" value="DNA/RNA_pol_sf"/>
</dbReference>
<dbReference type="AlphaFoldDB" id="A0A286UEB8"/>
<evidence type="ECO:0000313" key="2">
    <source>
        <dbReference type="EMBL" id="PAV17898.1"/>
    </source>
</evidence>
<dbReference type="GO" id="GO:0003964">
    <property type="term" value="F:RNA-directed DNA polymerase activity"/>
    <property type="evidence" value="ECO:0007669"/>
    <property type="project" value="UniProtKB-KW"/>
</dbReference>
<proteinExistence type="predicted"/>
<dbReference type="InterPro" id="IPR052055">
    <property type="entry name" value="Hepadnavirus_pol/RT"/>
</dbReference>
<dbReference type="SUPFAM" id="SSF56672">
    <property type="entry name" value="DNA/RNA polymerases"/>
    <property type="match status" value="2"/>
</dbReference>
<dbReference type="InParanoid" id="A0A286UEB8"/>
<evidence type="ECO:0000313" key="3">
    <source>
        <dbReference type="Proteomes" id="UP000217199"/>
    </source>
</evidence>
<sequence>MPPRRRPITDPRLQIMPNFASQGYAPSRARKRRQHNCDNEQAIQLLQNEWQERQDVQIRLWDQEHPNPPGTPTPPRNPVNNTNPQDNSPEPEQRTIQATPEQLDHNVEELVNSLNNAQEHQHTAQNAPPTNANQDAQHSQLQSHPTNLEQQLAQLVASLQQAQSHSFRSDQTLNNASDATSSSTSLASKIKLGRDVHDVMKDCHVLPLTVLEELRNMRHVKLWFFTNDSLEKTQSAKEKSARYNTARVTFDFEKQGLVAENEYEATLKNAPEDNTLSPDQLNQAMPRFIDSIRHAGWPSDIISMLERFFQEVQRHYEARSRPIAGFYTLSQAVFELRNKFHAHIKHHKEALILSLDPAELDHIREQLKAARDDSHLLLDAYRTSQREAARKRELIANTFAGPSNLLPQKRSVGADIKNIPGRVTKPRNNFSSSPAHFFTPLPTPKSLPSAVVSAPITDFKPVTAGKSVSPSSSSAANVNMGPSMSAQLVAVPLMDRQLAVTKRKSKPLHPFNLHYISNLFRDTPPLQNKYSTLLHSFQHGFLVGVTPVKQTFVPPNSESITVLYSEFVELVNKEFHLQRYLGPFSSSELHSLIGPFQTSPLSLVPKPNSTKFRLIQNLSYPHTNLPVSSINSNIDSASFPCTFGTFYTICLIVNSLPPLSQVSTRDVADAYRTIPLHPSQWPGLVVRTGHDHFVLNTQNSFGLASAGGVWGHVADFLADTFRAHGIGPLSKWVDDYIFFRIPRQHLSMFNNKRSILRRQLTPTQHNARLFYAAPPQPDGSFTQLDDDLRYPLRSHSCSFWSYTEQDIDQLSTRLGLPWKAEKTTPFSSQGTYLGFIWNLDNRTVSLLPAKQNKYIQCIKEWLSRTHHNLLQVQSLYGKLLHVTYIVPEGRLYLTGFERMVPTFHSKPNQPHRPVKCIADDLQWWLTVLTQNTITRSIPQFTSFTPLLAFSDASNKGLGLVINNCWAAFSFSKTFRQRNRDIAWAEAVAVELLLLALDYFPLTTKRIILNCDNTVVSEGWKIGRSRNRFVNDVFKRISKHLQPRHLQLQIQYVASQDNPADPPSRLLTPNLPHLPFFNLPSHLCNDFIREFQPHLASDYTCLRTLSTTELLPEPPNDYYPEPSQLLF</sequence>
<keyword evidence="3" id="KW-1185">Reference proteome</keyword>
<gene>
    <name evidence="2" type="ORF">PNOK_0638400</name>
</gene>
<dbReference type="STRING" id="2282107.A0A286UEB8"/>
<accession>A0A286UEB8</accession>
<feature type="region of interest" description="Disordered" evidence="1">
    <location>
        <begin position="117"/>
        <end position="144"/>
    </location>
</feature>
<reference evidence="2 3" key="1">
    <citation type="journal article" date="2017" name="Mol. Ecol.">
        <title>Comparative and population genomic landscape of Phellinus noxius: A hypervariable fungus causing root rot in trees.</title>
        <authorList>
            <person name="Chung C.L."/>
            <person name="Lee T.J."/>
            <person name="Akiba M."/>
            <person name="Lee H.H."/>
            <person name="Kuo T.H."/>
            <person name="Liu D."/>
            <person name="Ke H.M."/>
            <person name="Yokoi T."/>
            <person name="Roa M.B."/>
            <person name="Lu M.J."/>
            <person name="Chang Y.Y."/>
            <person name="Ann P.J."/>
            <person name="Tsai J.N."/>
            <person name="Chen C.Y."/>
            <person name="Tzean S.S."/>
            <person name="Ota Y."/>
            <person name="Hattori T."/>
            <person name="Sahashi N."/>
            <person name="Liou R.F."/>
            <person name="Kikuchi T."/>
            <person name="Tsai I.J."/>
        </authorList>
    </citation>
    <scope>NUCLEOTIDE SEQUENCE [LARGE SCALE GENOMIC DNA]</scope>
    <source>
        <strain evidence="2 3">FFPRI411160</strain>
    </source>
</reference>
<keyword evidence="2" id="KW-0548">Nucleotidyltransferase</keyword>